<feature type="region of interest" description="Disordered" evidence="1">
    <location>
        <begin position="78"/>
        <end position="116"/>
    </location>
</feature>
<feature type="compositionally biased region" description="Basic residues" evidence="1">
    <location>
        <begin position="100"/>
        <end position="109"/>
    </location>
</feature>
<feature type="compositionally biased region" description="Basic and acidic residues" evidence="1">
    <location>
        <begin position="1"/>
        <end position="11"/>
    </location>
</feature>
<keyword evidence="3" id="KW-1185">Reference proteome</keyword>
<dbReference type="EMBL" id="VFPO01000001">
    <property type="protein sequence ID" value="TQM71510.1"/>
    <property type="molecule type" value="Genomic_DNA"/>
</dbReference>
<protein>
    <submittedName>
        <fullName evidence="2">Uncharacterized protein</fullName>
    </submittedName>
</protein>
<sequence>MLEPPVEKGGEGEEPGEPVTFRRPGGTPEEVTGGGSFRTAPALDGAGRYTDTLQPGETVFYRVDLTWGQAMAHEVMAAEGPAARRGGGPPDTAAPDPRPRRSRPRRAARPRVPAPGAATAVLRFPAATTVKTLAGLSDMNGLDDAAAAPRAGRGSGSPFSRAFARNFNTVADGDPYCRKAGGKGDFRTR</sequence>
<feature type="compositionally biased region" description="Low complexity" evidence="1">
    <location>
        <begin position="80"/>
        <end position="95"/>
    </location>
</feature>
<reference evidence="2 3" key="1">
    <citation type="submission" date="2019-06" db="EMBL/GenBank/DDBJ databases">
        <title>Sequencing the genomes of 1000 actinobacteria strains.</title>
        <authorList>
            <person name="Klenk H.-P."/>
        </authorList>
    </citation>
    <scope>NUCLEOTIDE SEQUENCE [LARGE SCALE GENOMIC DNA]</scope>
    <source>
        <strain evidence="2 3">DSM 45043</strain>
    </source>
</reference>
<evidence type="ECO:0000313" key="3">
    <source>
        <dbReference type="Proteomes" id="UP000316706"/>
    </source>
</evidence>
<organism evidence="2 3">
    <name type="scientific">Actinomadura hallensis</name>
    <dbReference type="NCBI Taxonomy" id="337895"/>
    <lineage>
        <taxon>Bacteria</taxon>
        <taxon>Bacillati</taxon>
        <taxon>Actinomycetota</taxon>
        <taxon>Actinomycetes</taxon>
        <taxon>Streptosporangiales</taxon>
        <taxon>Thermomonosporaceae</taxon>
        <taxon>Actinomadura</taxon>
    </lineage>
</organism>
<feature type="region of interest" description="Disordered" evidence="1">
    <location>
        <begin position="170"/>
        <end position="189"/>
    </location>
</feature>
<name>A0A543ILQ9_9ACTN</name>
<evidence type="ECO:0000256" key="1">
    <source>
        <dbReference type="SAM" id="MobiDB-lite"/>
    </source>
</evidence>
<evidence type="ECO:0000313" key="2">
    <source>
        <dbReference type="EMBL" id="TQM71510.1"/>
    </source>
</evidence>
<feature type="compositionally biased region" description="Low complexity" evidence="1">
    <location>
        <begin position="145"/>
        <end position="158"/>
    </location>
</feature>
<comment type="caution">
    <text evidence="2">The sequence shown here is derived from an EMBL/GenBank/DDBJ whole genome shotgun (WGS) entry which is preliminary data.</text>
</comment>
<feature type="region of interest" description="Disordered" evidence="1">
    <location>
        <begin position="140"/>
        <end position="159"/>
    </location>
</feature>
<dbReference type="AlphaFoldDB" id="A0A543ILQ9"/>
<proteinExistence type="predicted"/>
<gene>
    <name evidence="2" type="ORF">FHX41_5279</name>
</gene>
<feature type="region of interest" description="Disordered" evidence="1">
    <location>
        <begin position="1"/>
        <end position="52"/>
    </location>
</feature>
<accession>A0A543ILQ9</accession>
<dbReference type="Proteomes" id="UP000316706">
    <property type="component" value="Unassembled WGS sequence"/>
</dbReference>